<feature type="chain" id="PRO_5031003614" evidence="1">
    <location>
        <begin position="27"/>
        <end position="358"/>
    </location>
</feature>
<comment type="caution">
    <text evidence="2">The sequence shown here is derived from an EMBL/GenBank/DDBJ whole genome shotgun (WGS) entry which is preliminary data.</text>
</comment>
<dbReference type="InterPro" id="IPR039366">
    <property type="entry name" value="Pilotin"/>
</dbReference>
<sequence length="358" mass="37050">MHLALRSLRPYALPTGLLAGLTLALAACQPTTPTPATAAGEAAATPAEPAAAPADAMIEGQAIYRERMMLPPGSRLSVQLIDNLLADTPKAVLAEVAVDDARSSPIPFRLSYDAADLRPNGMYGLHASVRGPDGALLFVTDTRHAVDPATDAPVELLMKRVSSRGAPTTPGEGPQAGLTLQCGDLRVDARLRPGDGKAMLALSGRQLALASADDGNRYEDDLGNALDTRDGAYALSLAGQPAVACTPVESPSPWGAAARGGIAFRAAGNEPGWHVEVGSGDAPRLKAELDYGARTVEVEHAAREGLDYAGTAADGSVVRLEVERNACQDDMSGESFEASARLSVNGETYRGCGSFLAP</sequence>
<evidence type="ECO:0000313" key="3">
    <source>
        <dbReference type="Proteomes" id="UP000523196"/>
    </source>
</evidence>
<keyword evidence="2" id="KW-0449">Lipoprotein</keyword>
<evidence type="ECO:0000256" key="1">
    <source>
        <dbReference type="SAM" id="SignalP"/>
    </source>
</evidence>
<dbReference type="Pfam" id="PF09619">
    <property type="entry name" value="YscW"/>
    <property type="match status" value="1"/>
</dbReference>
<dbReference type="InterPro" id="IPR053196">
    <property type="entry name" value="Lipoprotein_YbaY-like"/>
</dbReference>
<evidence type="ECO:0000313" key="2">
    <source>
        <dbReference type="EMBL" id="MBB1059464.1"/>
    </source>
</evidence>
<keyword evidence="1" id="KW-0732">Signal</keyword>
<dbReference type="PANTHER" id="PTHR38013">
    <property type="entry name" value="GLYCOPROTEIN/POLYSACCHARIDE METABOLISM"/>
    <property type="match status" value="1"/>
</dbReference>
<dbReference type="RefSeq" id="WP_182685102.1">
    <property type="nucleotide sequence ID" value="NZ_JACHTF010000002.1"/>
</dbReference>
<keyword evidence="3" id="KW-1185">Reference proteome</keyword>
<dbReference type="AlphaFoldDB" id="A0A7W3TK87"/>
<name>A0A7W3TK87_9GAMM</name>
<dbReference type="Proteomes" id="UP000523196">
    <property type="component" value="Unassembled WGS sequence"/>
</dbReference>
<organism evidence="2 3">
    <name type="scientific">Marilutibacter spongiae</name>
    <dbReference type="NCBI Taxonomy" id="2025720"/>
    <lineage>
        <taxon>Bacteria</taxon>
        <taxon>Pseudomonadati</taxon>
        <taxon>Pseudomonadota</taxon>
        <taxon>Gammaproteobacteria</taxon>
        <taxon>Lysobacterales</taxon>
        <taxon>Lysobacteraceae</taxon>
        <taxon>Marilutibacter</taxon>
    </lineage>
</organism>
<accession>A0A7W3TK87</accession>
<dbReference type="PANTHER" id="PTHR38013:SF1">
    <property type="entry name" value="GLYCOPROTEIN_POLYSACCHARIDE METABOLISM"/>
    <property type="match status" value="1"/>
</dbReference>
<feature type="signal peptide" evidence="1">
    <location>
        <begin position="1"/>
        <end position="26"/>
    </location>
</feature>
<gene>
    <name evidence="2" type="ORF">H4F98_02640</name>
</gene>
<dbReference type="PROSITE" id="PS51257">
    <property type="entry name" value="PROKAR_LIPOPROTEIN"/>
    <property type="match status" value="1"/>
</dbReference>
<protein>
    <submittedName>
        <fullName evidence="2">YbaY family lipoprotein</fullName>
    </submittedName>
</protein>
<reference evidence="2 3" key="1">
    <citation type="submission" date="2020-08" db="EMBL/GenBank/DDBJ databases">
        <authorList>
            <person name="Xu S."/>
            <person name="Li A."/>
        </authorList>
    </citation>
    <scope>NUCLEOTIDE SEQUENCE [LARGE SCALE GENOMIC DNA]</scope>
    <source>
        <strain evidence="2 3">119BY6-57</strain>
    </source>
</reference>
<dbReference type="EMBL" id="JACHTF010000002">
    <property type="protein sequence ID" value="MBB1059464.1"/>
    <property type="molecule type" value="Genomic_DNA"/>
</dbReference>
<proteinExistence type="predicted"/>